<feature type="transmembrane region" description="Helical" evidence="1">
    <location>
        <begin position="173"/>
        <end position="199"/>
    </location>
</feature>
<comment type="subcellular location">
    <subcellularLocation>
        <location evidence="1">Cell membrane</location>
        <topology evidence="1">Multi-pass membrane protein</topology>
    </subcellularLocation>
</comment>
<dbReference type="GO" id="GO:0022857">
    <property type="term" value="F:transmembrane transporter activity"/>
    <property type="evidence" value="ECO:0007669"/>
    <property type="project" value="UniProtKB-UniRule"/>
</dbReference>
<dbReference type="NCBIfam" id="TIGR00697">
    <property type="entry name" value="queuosine precursor transporter"/>
    <property type="match status" value="1"/>
</dbReference>
<accession>A0AB34WYB7</accession>
<keyword evidence="1" id="KW-1133">Transmembrane helix</keyword>
<comment type="caution">
    <text evidence="2">The sequence shown here is derived from an EMBL/GenBank/DDBJ whole genome shotgun (WGS) entry which is preliminary data.</text>
</comment>
<organism evidence="2 3">
    <name type="scientific">Varibaculum cambriense</name>
    <dbReference type="NCBI Taxonomy" id="184870"/>
    <lineage>
        <taxon>Bacteria</taxon>
        <taxon>Bacillati</taxon>
        <taxon>Actinomycetota</taxon>
        <taxon>Actinomycetes</taxon>
        <taxon>Actinomycetales</taxon>
        <taxon>Actinomycetaceae</taxon>
        <taxon>Varibaculum</taxon>
    </lineage>
</organism>
<dbReference type="PANTHER" id="PTHR34300:SF2">
    <property type="entry name" value="QUEUOSINE PRECURSOR TRANSPORTER-RELATED"/>
    <property type="match status" value="1"/>
</dbReference>
<feature type="transmembrane region" description="Helical" evidence="1">
    <location>
        <begin position="67"/>
        <end position="86"/>
    </location>
</feature>
<sequence>MTTLEKSEKTVSSKSPAIDQETSSLVRGAATFARSPRGLFDICVIFFVAFLLIANICATKAIQLGPIVFDGGAITFPLTYVLGDVISEVWGLRAAKRAILMGFVISVMASLTFWVVGMLPPEASYQNNEAFQSVLGFVPRIVIASMAGYVLGNWLNAYVLVKIKERWGENNMWVRLVTSTLAGELVDSIVFCTIAFGGIMSFSQLLIYIFLGGYLYKCAVEILCLPFTYLVISRVKKHEGYGLDLH</sequence>
<dbReference type="Proteomes" id="UP000070572">
    <property type="component" value="Unassembled WGS sequence"/>
</dbReference>
<keyword evidence="1" id="KW-0812">Transmembrane</keyword>
<dbReference type="HAMAP" id="MF_02088">
    <property type="entry name" value="Q_prec_transport"/>
    <property type="match status" value="1"/>
</dbReference>
<dbReference type="GO" id="GO:0005886">
    <property type="term" value="C:plasma membrane"/>
    <property type="evidence" value="ECO:0007669"/>
    <property type="project" value="UniProtKB-SubCell"/>
</dbReference>
<dbReference type="InterPro" id="IPR003744">
    <property type="entry name" value="YhhQ"/>
</dbReference>
<name>A0AB34WYB7_9ACTO</name>
<keyword evidence="1" id="KW-1003">Cell membrane</keyword>
<protein>
    <recommendedName>
        <fullName evidence="1">Probable queuosine precursor transporter</fullName>
        <shortName evidence="1">Q precursor transporter</shortName>
    </recommendedName>
</protein>
<feature type="transmembrane region" description="Helical" evidence="1">
    <location>
        <begin position="39"/>
        <end position="61"/>
    </location>
</feature>
<dbReference type="Pfam" id="PF02592">
    <property type="entry name" value="Vut_1"/>
    <property type="match status" value="1"/>
</dbReference>
<reference evidence="2 3" key="1">
    <citation type="submission" date="2016-01" db="EMBL/GenBank/DDBJ databases">
        <authorList>
            <person name="Mitreva M."/>
            <person name="Pepin K.H."/>
            <person name="Mihindukulasuriya K.A."/>
            <person name="Fulton R."/>
            <person name="Fronick C."/>
            <person name="O'Laughlin M."/>
            <person name="Miner T."/>
            <person name="Herter B."/>
            <person name="Rosa B.A."/>
            <person name="Cordes M."/>
            <person name="Tomlinson C."/>
            <person name="Wollam A."/>
            <person name="Palsikar V.B."/>
            <person name="Mardis E.R."/>
            <person name="Wilson R.K."/>
        </authorList>
    </citation>
    <scope>NUCLEOTIDE SEQUENCE [LARGE SCALE GENOMIC DNA]</scope>
    <source>
        <strain evidence="2 3">DNF00696</strain>
    </source>
</reference>
<evidence type="ECO:0000313" key="2">
    <source>
        <dbReference type="EMBL" id="KXB80033.1"/>
    </source>
</evidence>
<proteinExistence type="inferred from homology"/>
<keyword evidence="1" id="KW-0472">Membrane</keyword>
<dbReference type="EMBL" id="LSDN01000019">
    <property type="protein sequence ID" value="KXB80033.1"/>
    <property type="molecule type" value="Genomic_DNA"/>
</dbReference>
<keyword evidence="1" id="KW-0813">Transport</keyword>
<feature type="transmembrane region" description="Helical" evidence="1">
    <location>
        <begin position="205"/>
        <end position="232"/>
    </location>
</feature>
<evidence type="ECO:0000256" key="1">
    <source>
        <dbReference type="HAMAP-Rule" id="MF_02088"/>
    </source>
</evidence>
<dbReference type="PANTHER" id="PTHR34300">
    <property type="entry name" value="QUEUOSINE PRECURSOR TRANSPORTER-RELATED"/>
    <property type="match status" value="1"/>
</dbReference>
<gene>
    <name evidence="2" type="ORF">HMPREF1862_01507</name>
</gene>
<dbReference type="AlphaFoldDB" id="A0AB34WYB7"/>
<feature type="transmembrane region" description="Helical" evidence="1">
    <location>
        <begin position="137"/>
        <end position="161"/>
    </location>
</feature>
<comment type="function">
    <text evidence="1">Involved in the import of queuosine (Q) precursors, required for Q precursor salvage.</text>
</comment>
<evidence type="ECO:0000313" key="3">
    <source>
        <dbReference type="Proteomes" id="UP000070572"/>
    </source>
</evidence>
<comment type="similarity">
    <text evidence="1">Belongs to the vitamin uptake transporter (VUT/ECF) (TC 2.A.88) family. Q precursor transporter subfamily.</text>
</comment>
<feature type="transmembrane region" description="Helical" evidence="1">
    <location>
        <begin position="98"/>
        <end position="117"/>
    </location>
</feature>